<dbReference type="InterPro" id="IPR051254">
    <property type="entry name" value="PPP1R15"/>
</dbReference>
<proteinExistence type="predicted"/>
<dbReference type="GO" id="GO:0034976">
    <property type="term" value="P:response to endoplasmic reticulum stress"/>
    <property type="evidence" value="ECO:0007669"/>
    <property type="project" value="TreeGrafter"/>
</dbReference>
<evidence type="ECO:0000313" key="2">
    <source>
        <dbReference type="Ensembl" id="ENSEBUP00000004807.1"/>
    </source>
</evidence>
<feature type="region of interest" description="Disordered" evidence="1">
    <location>
        <begin position="43"/>
        <end position="106"/>
    </location>
</feature>
<evidence type="ECO:0008006" key="4">
    <source>
        <dbReference type="Google" id="ProtNLM"/>
    </source>
</evidence>
<feature type="region of interest" description="Disordered" evidence="1">
    <location>
        <begin position="1"/>
        <end position="25"/>
    </location>
</feature>
<accession>A0A8C4NIQ4</accession>
<feature type="region of interest" description="Disordered" evidence="1">
    <location>
        <begin position="231"/>
        <end position="258"/>
    </location>
</feature>
<feature type="region of interest" description="Disordered" evidence="1">
    <location>
        <begin position="280"/>
        <end position="322"/>
    </location>
</feature>
<dbReference type="GO" id="GO:0000164">
    <property type="term" value="C:protein phosphatase type 1 complex"/>
    <property type="evidence" value="ECO:0007669"/>
    <property type="project" value="TreeGrafter"/>
</dbReference>
<evidence type="ECO:0000256" key="1">
    <source>
        <dbReference type="SAM" id="MobiDB-lite"/>
    </source>
</evidence>
<feature type="compositionally biased region" description="Basic and acidic residues" evidence="1">
    <location>
        <begin position="284"/>
        <end position="302"/>
    </location>
</feature>
<sequence>MAGILADRWPNINNNNHNHKGDMIPELGPGPVWERPRSTNPIIQYILGGNDNSDEDEEYFGDVESEDEAGGHDDSSKDGLVQDGDCCGERGGGRAEPGDGNSGDESTDCDVMRELLRLDDAYCPLNFRACVHSLTRGPSATEKVLGPRLAGRGTVVKADEDTERTSTSNASRKARDKTVCFSSHVRVHHLVVWAFAHRAARHGPWEQAARDRKRFEQRIAEAEETIAPCFGRPSVLPEAGQTPKTSEADRRVTEEDDGTENAITCDAFCHRRPQSFPRIGKMLKMSDRGKGDFVERSGRKTEQQGGKKRLRSPPPLTLTLWD</sequence>
<reference evidence="2" key="2">
    <citation type="submission" date="2025-09" db="UniProtKB">
        <authorList>
            <consortium name="Ensembl"/>
        </authorList>
    </citation>
    <scope>IDENTIFICATION</scope>
</reference>
<organism evidence="2 3">
    <name type="scientific">Eptatretus burgeri</name>
    <name type="common">Inshore hagfish</name>
    <dbReference type="NCBI Taxonomy" id="7764"/>
    <lineage>
        <taxon>Eukaryota</taxon>
        <taxon>Metazoa</taxon>
        <taxon>Chordata</taxon>
        <taxon>Craniata</taxon>
        <taxon>Vertebrata</taxon>
        <taxon>Cyclostomata</taxon>
        <taxon>Myxini</taxon>
        <taxon>Myxiniformes</taxon>
        <taxon>Myxinidae</taxon>
        <taxon>Eptatretinae</taxon>
        <taxon>Eptatretus</taxon>
    </lineage>
</organism>
<dbReference type="AlphaFoldDB" id="A0A8C4NIQ4"/>
<dbReference type="Ensembl" id="ENSEBUT00000005245.1">
    <property type="protein sequence ID" value="ENSEBUP00000004807.1"/>
    <property type="gene ID" value="ENSEBUG00000003342.1"/>
</dbReference>
<feature type="compositionally biased region" description="Basic and acidic residues" evidence="1">
    <location>
        <begin position="87"/>
        <end position="97"/>
    </location>
</feature>
<dbReference type="Proteomes" id="UP000694388">
    <property type="component" value="Unplaced"/>
</dbReference>
<reference evidence="2" key="1">
    <citation type="submission" date="2025-08" db="UniProtKB">
        <authorList>
            <consortium name="Ensembl"/>
        </authorList>
    </citation>
    <scope>IDENTIFICATION</scope>
</reference>
<protein>
    <recommendedName>
        <fullName evidence="4">Protein phosphatase 1 regulatory subunit 15A/B C-terminal domain-containing protein</fullName>
    </recommendedName>
</protein>
<dbReference type="GeneTree" id="ENSGT00940000154404"/>
<dbReference type="PANTHER" id="PTHR16489">
    <property type="entry name" value="GH11727P"/>
    <property type="match status" value="1"/>
</dbReference>
<feature type="compositionally biased region" description="Acidic residues" evidence="1">
    <location>
        <begin position="52"/>
        <end position="68"/>
    </location>
</feature>
<evidence type="ECO:0000313" key="3">
    <source>
        <dbReference type="Proteomes" id="UP000694388"/>
    </source>
</evidence>
<name>A0A8C4NIQ4_EPTBU</name>
<dbReference type="GO" id="GO:0005783">
    <property type="term" value="C:endoplasmic reticulum"/>
    <property type="evidence" value="ECO:0007669"/>
    <property type="project" value="TreeGrafter"/>
</dbReference>
<dbReference type="GO" id="GO:0019888">
    <property type="term" value="F:protein phosphatase regulator activity"/>
    <property type="evidence" value="ECO:0007669"/>
    <property type="project" value="TreeGrafter"/>
</dbReference>
<dbReference type="PANTHER" id="PTHR16489:SF12">
    <property type="entry name" value="GH11727P"/>
    <property type="match status" value="1"/>
</dbReference>
<keyword evidence="3" id="KW-1185">Reference proteome</keyword>